<dbReference type="GO" id="GO:0016740">
    <property type="term" value="F:transferase activity"/>
    <property type="evidence" value="ECO:0007669"/>
    <property type="project" value="UniProtKB-KW"/>
</dbReference>
<dbReference type="RefSeq" id="WP_160896248.1">
    <property type="nucleotide sequence ID" value="NZ_WUMU01000023.1"/>
</dbReference>
<reference evidence="3 4" key="1">
    <citation type="submission" date="2019-12" db="EMBL/GenBank/DDBJ databases">
        <authorList>
            <person name="Li M."/>
        </authorList>
    </citation>
    <scope>NUCLEOTIDE SEQUENCE [LARGE SCALE GENOMIC DNA]</scope>
    <source>
        <strain evidence="3 4">GBMRC 2024</strain>
    </source>
</reference>
<feature type="domain" description="GST C-terminal" evidence="2">
    <location>
        <begin position="86"/>
        <end position="203"/>
    </location>
</feature>
<dbReference type="Proteomes" id="UP000477911">
    <property type="component" value="Unassembled WGS sequence"/>
</dbReference>
<dbReference type="PANTHER" id="PTHR43968:SF6">
    <property type="entry name" value="GLUTATHIONE S-TRANSFERASE OMEGA"/>
    <property type="match status" value="1"/>
</dbReference>
<name>A0A6L7G966_9RHOB</name>
<dbReference type="Gene3D" id="3.40.30.10">
    <property type="entry name" value="Glutaredoxin"/>
    <property type="match status" value="1"/>
</dbReference>
<dbReference type="Pfam" id="PF13410">
    <property type="entry name" value="GST_C_2"/>
    <property type="match status" value="1"/>
</dbReference>
<dbReference type="PROSITE" id="PS50404">
    <property type="entry name" value="GST_NTER"/>
    <property type="match status" value="1"/>
</dbReference>
<evidence type="ECO:0000259" key="1">
    <source>
        <dbReference type="PROSITE" id="PS50404"/>
    </source>
</evidence>
<evidence type="ECO:0000313" key="4">
    <source>
        <dbReference type="Proteomes" id="UP000477911"/>
    </source>
</evidence>
<dbReference type="GO" id="GO:0005737">
    <property type="term" value="C:cytoplasm"/>
    <property type="evidence" value="ECO:0007669"/>
    <property type="project" value="TreeGrafter"/>
</dbReference>
<dbReference type="PANTHER" id="PTHR43968">
    <property type="match status" value="1"/>
</dbReference>
<protein>
    <submittedName>
        <fullName evidence="3">Glutathione S-transferase</fullName>
    </submittedName>
</protein>
<dbReference type="SUPFAM" id="SSF52833">
    <property type="entry name" value="Thioredoxin-like"/>
    <property type="match status" value="1"/>
</dbReference>
<organism evidence="3 4">
    <name type="scientific">Pseudooceanicola albus</name>
    <dbReference type="NCBI Taxonomy" id="2692189"/>
    <lineage>
        <taxon>Bacteria</taxon>
        <taxon>Pseudomonadati</taxon>
        <taxon>Pseudomonadota</taxon>
        <taxon>Alphaproteobacteria</taxon>
        <taxon>Rhodobacterales</taxon>
        <taxon>Paracoccaceae</taxon>
        <taxon>Pseudooceanicola</taxon>
    </lineage>
</organism>
<dbReference type="InterPro" id="IPR004045">
    <property type="entry name" value="Glutathione_S-Trfase_N"/>
</dbReference>
<evidence type="ECO:0000313" key="3">
    <source>
        <dbReference type="EMBL" id="MXN20127.1"/>
    </source>
</evidence>
<dbReference type="InterPro" id="IPR036249">
    <property type="entry name" value="Thioredoxin-like_sf"/>
</dbReference>
<proteinExistence type="predicted"/>
<dbReference type="CDD" id="cd03205">
    <property type="entry name" value="GST_C_6"/>
    <property type="match status" value="1"/>
</dbReference>
<evidence type="ECO:0000259" key="2">
    <source>
        <dbReference type="PROSITE" id="PS50405"/>
    </source>
</evidence>
<dbReference type="PROSITE" id="PS50405">
    <property type="entry name" value="GST_CTER"/>
    <property type="match status" value="1"/>
</dbReference>
<dbReference type="AlphaFoldDB" id="A0A6L7G966"/>
<dbReference type="Gene3D" id="1.20.1050.10">
    <property type="match status" value="1"/>
</dbReference>
<comment type="caution">
    <text evidence="3">The sequence shown here is derived from an EMBL/GenBank/DDBJ whole genome shotgun (WGS) entry which is preliminary data.</text>
</comment>
<dbReference type="EMBL" id="WUMU01000023">
    <property type="protein sequence ID" value="MXN20127.1"/>
    <property type="molecule type" value="Genomic_DNA"/>
</dbReference>
<keyword evidence="3" id="KW-0808">Transferase</keyword>
<feature type="domain" description="GST N-terminal" evidence="1">
    <location>
        <begin position="2"/>
        <end position="85"/>
    </location>
</feature>
<dbReference type="InterPro" id="IPR010987">
    <property type="entry name" value="Glutathione-S-Trfase_C-like"/>
</dbReference>
<keyword evidence="4" id="KW-1185">Reference proteome</keyword>
<accession>A0A6L7G966</accession>
<gene>
    <name evidence="3" type="ORF">GR170_20010</name>
</gene>
<dbReference type="InterPro" id="IPR050983">
    <property type="entry name" value="GST_Omega/HSP26"/>
</dbReference>
<dbReference type="InterPro" id="IPR036282">
    <property type="entry name" value="Glutathione-S-Trfase_C_sf"/>
</dbReference>
<dbReference type="SUPFAM" id="SSF47616">
    <property type="entry name" value="GST C-terminal domain-like"/>
    <property type="match status" value="1"/>
</dbReference>
<sequence>MSSLTAFVSPASPFARKVRVTILEAGLADRVTLRNVATTALNSDPELVAANPLGRIPALLRGDGPLVCDSPVICRYLDSLAGTNLYPAERIWEVLSLEALVDGLLDSAVLMVYEHKLRPGEMVFAPWVEAQWQKVDRTLSEIETGWAEAMAQPLDGAQIALGCALGYLDFRHGDRDWRAGRPALAAWYETFAARPSMQATVPA</sequence>
<dbReference type="Pfam" id="PF13409">
    <property type="entry name" value="GST_N_2"/>
    <property type="match status" value="1"/>
</dbReference>